<dbReference type="Proteomes" id="UP000555003">
    <property type="component" value="Unassembled WGS sequence"/>
</dbReference>
<gene>
    <name evidence="1" type="ORF">GGR22_002404</name>
</gene>
<keyword evidence="2" id="KW-1185">Reference proteome</keyword>
<evidence type="ECO:0000313" key="1">
    <source>
        <dbReference type="EMBL" id="MBA9074237.1"/>
    </source>
</evidence>
<evidence type="ECO:0000313" key="2">
    <source>
        <dbReference type="Proteomes" id="UP000555003"/>
    </source>
</evidence>
<dbReference type="Gene3D" id="3.90.1140.10">
    <property type="entry name" value="Cyclic phosphodiesterase"/>
    <property type="match status" value="1"/>
</dbReference>
<dbReference type="InterPro" id="IPR009097">
    <property type="entry name" value="Cyclic_Pdiesterase"/>
</dbReference>
<keyword evidence="1" id="KW-0436">Ligase</keyword>
<dbReference type="GO" id="GO:0016874">
    <property type="term" value="F:ligase activity"/>
    <property type="evidence" value="ECO:0007669"/>
    <property type="project" value="UniProtKB-KW"/>
</dbReference>
<dbReference type="SUPFAM" id="SSF55144">
    <property type="entry name" value="LigT-like"/>
    <property type="match status" value="1"/>
</dbReference>
<accession>A0ABR6DRC8</accession>
<comment type="caution">
    <text evidence="1">The sequence shown here is derived from an EMBL/GenBank/DDBJ whole genome shotgun (WGS) entry which is preliminary data.</text>
</comment>
<proteinExistence type="predicted"/>
<protein>
    <submittedName>
        <fullName evidence="1">2'-5' RNA ligase</fullName>
    </submittedName>
</protein>
<sequence>MKKRIYNQTSLFGPAYAYLIVLSPPSEIRNSIVCMKQDLDALGDIGGKNRHSIPHITLRDKLTDDEFLPDTIKELLKRNGNKPFLIKVNGWSYFDHQHSVTIYLKIENPEPIVNLMVALKSPSRTPHISLAKRISYTTFDTIRPYLDKLEYSAGWLCSEVVVLRKLMSKKELGYKDKYPIPLQDNNEDTP</sequence>
<name>A0ABR6DRC8_9FLAO</name>
<organism evidence="1 2">
    <name type="scientific">Flavobacterium gossypii</name>
    <dbReference type="NCBI Taxonomy" id="1646119"/>
    <lineage>
        <taxon>Bacteria</taxon>
        <taxon>Pseudomonadati</taxon>
        <taxon>Bacteroidota</taxon>
        <taxon>Flavobacteriia</taxon>
        <taxon>Flavobacteriales</taxon>
        <taxon>Flavobacteriaceae</taxon>
        <taxon>Flavobacterium</taxon>
    </lineage>
</organism>
<reference evidence="1 2" key="1">
    <citation type="submission" date="2020-08" db="EMBL/GenBank/DDBJ databases">
        <title>Genomic Encyclopedia of Type Strains, Phase IV (KMG-IV): sequencing the most valuable type-strain genomes for metagenomic binning, comparative biology and taxonomic classification.</title>
        <authorList>
            <person name="Goeker M."/>
        </authorList>
    </citation>
    <scope>NUCLEOTIDE SEQUENCE [LARGE SCALE GENOMIC DNA]</scope>
    <source>
        <strain evidence="1 2">DSM 100397</strain>
    </source>
</reference>
<dbReference type="EMBL" id="JACJIS010000002">
    <property type="protein sequence ID" value="MBA9074237.1"/>
    <property type="molecule type" value="Genomic_DNA"/>
</dbReference>
<dbReference type="RefSeq" id="WP_182493822.1">
    <property type="nucleotide sequence ID" value="NZ_JACJIS010000002.1"/>
</dbReference>
<dbReference type="Pfam" id="PF13563">
    <property type="entry name" value="2_5_RNA_ligase2"/>
    <property type="match status" value="1"/>
</dbReference>